<dbReference type="EMBL" id="SDPQ02000002">
    <property type="protein sequence ID" value="KAA1398197.1"/>
    <property type="molecule type" value="Genomic_DNA"/>
</dbReference>
<evidence type="ECO:0000256" key="1">
    <source>
        <dbReference type="SAM" id="SignalP"/>
    </source>
</evidence>
<dbReference type="AlphaFoldDB" id="A0A5M4FFP8"/>
<dbReference type="RefSeq" id="WP_149689627.1">
    <property type="nucleotide sequence ID" value="NZ_SDPQ02000002.1"/>
</dbReference>
<comment type="caution">
    <text evidence="2">The sequence shown here is derived from an EMBL/GenBank/DDBJ whole genome shotgun (WGS) entry which is preliminary data.</text>
</comment>
<name>A0A5M4FFP8_9ACTN</name>
<dbReference type="Proteomes" id="UP000380867">
    <property type="component" value="Unassembled WGS sequence"/>
</dbReference>
<accession>A0A5M4FFP8</accession>
<keyword evidence="1" id="KW-0732">Signal</keyword>
<evidence type="ECO:0000313" key="3">
    <source>
        <dbReference type="Proteomes" id="UP000380867"/>
    </source>
</evidence>
<feature type="signal peptide" evidence="1">
    <location>
        <begin position="1"/>
        <end position="36"/>
    </location>
</feature>
<organism evidence="2 3">
    <name type="scientific">Aeromicrobium ginsengisoli</name>
    <dbReference type="NCBI Taxonomy" id="363867"/>
    <lineage>
        <taxon>Bacteria</taxon>
        <taxon>Bacillati</taxon>
        <taxon>Actinomycetota</taxon>
        <taxon>Actinomycetes</taxon>
        <taxon>Propionibacteriales</taxon>
        <taxon>Nocardioidaceae</taxon>
        <taxon>Aeromicrobium</taxon>
    </lineage>
</organism>
<sequence>MMKNQIAALVLGVSVAGGIGAGVLANALTTNTPAAAANDDKATDKPTYKTIATPPTNATPASLKDMVIAPGRIGDVRVGMTKKEAMETGRFDADAPAPVDGCPVRPLTWKKAYGDLIDVATLGNGEISSIGIRDKAPRTKDGLGVGSTYGEVRAAIEDGKPVEAGYLQSGLYEYNLQNGGWIGYLFDASVDQLKDSDPVTFVEITKNAQPGLMRDGC</sequence>
<proteinExistence type="predicted"/>
<feature type="chain" id="PRO_5024376385" evidence="1">
    <location>
        <begin position="37"/>
        <end position="217"/>
    </location>
</feature>
<dbReference type="OrthoDB" id="3784097at2"/>
<evidence type="ECO:0000313" key="2">
    <source>
        <dbReference type="EMBL" id="KAA1398197.1"/>
    </source>
</evidence>
<keyword evidence="3" id="KW-1185">Reference proteome</keyword>
<protein>
    <submittedName>
        <fullName evidence="2">Uncharacterized protein</fullName>
    </submittedName>
</protein>
<reference evidence="2" key="1">
    <citation type="submission" date="2019-09" db="EMBL/GenBank/DDBJ databases">
        <authorList>
            <person name="Li J."/>
        </authorList>
    </citation>
    <scope>NUCLEOTIDE SEQUENCE [LARGE SCALE GENOMIC DNA]</scope>
    <source>
        <strain evidence="2">JCM 14732</strain>
    </source>
</reference>
<gene>
    <name evidence="2" type="ORF">ESP70_012800</name>
</gene>